<feature type="transmembrane region" description="Helical" evidence="6">
    <location>
        <begin position="197"/>
        <end position="221"/>
    </location>
</feature>
<comment type="subcellular location">
    <subcellularLocation>
        <location evidence="1">Membrane</location>
        <topology evidence="1">Multi-pass membrane protein</topology>
    </subcellularLocation>
</comment>
<keyword evidence="5 6" id="KW-0472">Membrane</keyword>
<feature type="transmembrane region" description="Helical" evidence="6">
    <location>
        <begin position="241"/>
        <end position="261"/>
    </location>
</feature>
<feature type="transmembrane region" description="Helical" evidence="6">
    <location>
        <begin position="300"/>
        <end position="323"/>
    </location>
</feature>
<evidence type="ECO:0000256" key="2">
    <source>
        <dbReference type="ARBA" id="ARBA00010199"/>
    </source>
</evidence>
<sequence length="552" mass="59471">QVLKKDDLGSEILRIALPAAMALAADPIASLIDTVFIGRLGPTEIAAVGVSIAIFNQASKVTIFPLVSITTSFVAEEDTFQRVADEAQRHDNLEKDSNEASKVGKFLTSDNVLENLENNAKKDTIPEDNNMVENLEKVTPINAVGKEETSPDDNMLEKMETGLPLNNERKDTNPHDATSGDESECTKVKQRKRKRHIPSASTALLVGSILGILQAIFLIFGAKALLKIMGVKSDSWMFKPALKYLTLRAIGSPAVLLSLAMQGIFRGFKDTKTPLYAIVIGDVTNIILDPIFIFSCRLGITGAAIAHVLSQYLIVLILLWALMKEVKLLPPSLKELQFSRFLRNGFLLLVRVIAATICVTLAASRAARLGTTPMAAFQICLQVWLTSSLLADGLAVAGQAIIACAFAEKDHEKATSAATRVLQMSCVLGIGLGVIVGLGLHFGGTIFSKDPSVLHFISMGIPFVAATQPINSLAFVFDGVNFGASDFAYASYSMVVVAIASIVAIFLLSKSGGYIGIWVALTIFMGLRTFAGLWRMGTGTGPWRFLRGRLLP</sequence>
<reference evidence="8" key="2">
    <citation type="journal article" date="2023" name="Plants (Basel)">
        <title>Annotation of the Turnera subulata (Passifloraceae) Draft Genome Reveals the S-Locus Evolved after the Divergence of Turneroideae from Passifloroideae in a Stepwise Manner.</title>
        <authorList>
            <person name="Henning P.M."/>
            <person name="Roalson E.H."/>
            <person name="Mir W."/>
            <person name="McCubbin A.G."/>
            <person name="Shore J.S."/>
        </authorList>
    </citation>
    <scope>NUCLEOTIDE SEQUENCE</scope>
    <source>
        <strain evidence="8">F60SS</strain>
    </source>
</reference>
<dbReference type="GO" id="GO:0042910">
    <property type="term" value="F:xenobiotic transmembrane transporter activity"/>
    <property type="evidence" value="ECO:0007669"/>
    <property type="project" value="InterPro"/>
</dbReference>
<dbReference type="Proteomes" id="UP001141552">
    <property type="component" value="Unassembled WGS sequence"/>
</dbReference>
<comment type="caution">
    <text evidence="8">The sequence shown here is derived from an EMBL/GenBank/DDBJ whole genome shotgun (WGS) entry which is preliminary data.</text>
</comment>
<dbReference type="Pfam" id="PF01554">
    <property type="entry name" value="MatE"/>
    <property type="match status" value="2"/>
</dbReference>
<feature type="transmembrane region" description="Helical" evidence="6">
    <location>
        <begin position="383"/>
        <end position="406"/>
    </location>
</feature>
<accession>A0A9Q0G078</accession>
<dbReference type="PANTHER" id="PTHR42893:SF11">
    <property type="entry name" value="PROTEIN DETOXIFICATION 43"/>
    <property type="match status" value="1"/>
</dbReference>
<feature type="transmembrane region" description="Helical" evidence="6">
    <location>
        <begin position="515"/>
        <end position="534"/>
    </location>
</feature>
<dbReference type="EMBL" id="JAKUCV010003272">
    <property type="protein sequence ID" value="KAJ4839571.1"/>
    <property type="molecule type" value="Genomic_DNA"/>
</dbReference>
<evidence type="ECO:0000256" key="5">
    <source>
        <dbReference type="ARBA" id="ARBA00023136"/>
    </source>
</evidence>
<dbReference type="CDD" id="cd13136">
    <property type="entry name" value="MATE_DinF_like"/>
    <property type="match status" value="1"/>
</dbReference>
<keyword evidence="9" id="KW-1185">Reference proteome</keyword>
<dbReference type="GO" id="GO:0015137">
    <property type="term" value="F:citrate transmembrane transporter activity"/>
    <property type="evidence" value="ECO:0007669"/>
    <property type="project" value="TreeGrafter"/>
</dbReference>
<proteinExistence type="inferred from homology"/>
<gene>
    <name evidence="8" type="ORF">Tsubulata_002289</name>
</gene>
<evidence type="ECO:0000313" key="9">
    <source>
        <dbReference type="Proteomes" id="UP001141552"/>
    </source>
</evidence>
<evidence type="ECO:0000256" key="7">
    <source>
        <dbReference type="SAM" id="MobiDB-lite"/>
    </source>
</evidence>
<dbReference type="GO" id="GO:0016020">
    <property type="term" value="C:membrane"/>
    <property type="evidence" value="ECO:0007669"/>
    <property type="project" value="UniProtKB-SubCell"/>
</dbReference>
<feature type="transmembrane region" description="Helical" evidence="6">
    <location>
        <begin position="453"/>
        <end position="477"/>
    </location>
</feature>
<comment type="similarity">
    <text evidence="2 6">Belongs to the multi antimicrobial extrusion (MATE) (TC 2.A.66.1) family.</text>
</comment>
<dbReference type="AlphaFoldDB" id="A0A9Q0G078"/>
<keyword evidence="3 6" id="KW-0812">Transmembrane</keyword>
<feature type="transmembrane region" description="Helical" evidence="6">
    <location>
        <begin position="489"/>
        <end position="509"/>
    </location>
</feature>
<dbReference type="PANTHER" id="PTHR42893">
    <property type="entry name" value="PROTEIN DETOXIFICATION 44, CHLOROPLASTIC-RELATED"/>
    <property type="match status" value="1"/>
</dbReference>
<feature type="transmembrane region" description="Helical" evidence="6">
    <location>
        <begin position="273"/>
        <end position="294"/>
    </location>
</feature>
<evidence type="ECO:0000313" key="8">
    <source>
        <dbReference type="EMBL" id="KAJ4839571.1"/>
    </source>
</evidence>
<dbReference type="NCBIfam" id="TIGR00797">
    <property type="entry name" value="matE"/>
    <property type="match status" value="1"/>
</dbReference>
<evidence type="ECO:0000256" key="3">
    <source>
        <dbReference type="ARBA" id="ARBA00022692"/>
    </source>
</evidence>
<organism evidence="8 9">
    <name type="scientific">Turnera subulata</name>
    <dbReference type="NCBI Taxonomy" id="218843"/>
    <lineage>
        <taxon>Eukaryota</taxon>
        <taxon>Viridiplantae</taxon>
        <taxon>Streptophyta</taxon>
        <taxon>Embryophyta</taxon>
        <taxon>Tracheophyta</taxon>
        <taxon>Spermatophyta</taxon>
        <taxon>Magnoliopsida</taxon>
        <taxon>eudicotyledons</taxon>
        <taxon>Gunneridae</taxon>
        <taxon>Pentapetalae</taxon>
        <taxon>rosids</taxon>
        <taxon>fabids</taxon>
        <taxon>Malpighiales</taxon>
        <taxon>Passifloraceae</taxon>
        <taxon>Turnera</taxon>
    </lineage>
</organism>
<dbReference type="GO" id="GO:0015297">
    <property type="term" value="F:antiporter activity"/>
    <property type="evidence" value="ECO:0007669"/>
    <property type="project" value="InterPro"/>
</dbReference>
<protein>
    <recommendedName>
        <fullName evidence="6">Protein DETOXIFICATION</fullName>
    </recommendedName>
    <alternativeName>
        <fullName evidence="6">Multidrug and toxic compound extrusion protein</fullName>
    </alternativeName>
</protein>
<feature type="transmembrane region" description="Helical" evidence="6">
    <location>
        <begin position="344"/>
        <end position="363"/>
    </location>
</feature>
<dbReference type="InterPro" id="IPR002528">
    <property type="entry name" value="MATE_fam"/>
</dbReference>
<feature type="transmembrane region" description="Helical" evidence="6">
    <location>
        <begin position="427"/>
        <end position="447"/>
    </location>
</feature>
<evidence type="ECO:0000256" key="4">
    <source>
        <dbReference type="ARBA" id="ARBA00022989"/>
    </source>
</evidence>
<dbReference type="InterPro" id="IPR044644">
    <property type="entry name" value="DinF-like"/>
</dbReference>
<feature type="region of interest" description="Disordered" evidence="7">
    <location>
        <begin position="163"/>
        <end position="185"/>
    </location>
</feature>
<dbReference type="OrthoDB" id="2126698at2759"/>
<feature type="non-terminal residue" evidence="8">
    <location>
        <position position="1"/>
    </location>
</feature>
<evidence type="ECO:0000256" key="1">
    <source>
        <dbReference type="ARBA" id="ARBA00004141"/>
    </source>
</evidence>
<keyword evidence="4 6" id="KW-1133">Transmembrane helix</keyword>
<reference evidence="8" key="1">
    <citation type="submission" date="2022-02" db="EMBL/GenBank/DDBJ databases">
        <authorList>
            <person name="Henning P.M."/>
            <person name="McCubbin A.G."/>
            <person name="Shore J.S."/>
        </authorList>
    </citation>
    <scope>NUCLEOTIDE SEQUENCE</scope>
    <source>
        <strain evidence="8">F60SS</strain>
        <tissue evidence="8">Leaves</tissue>
    </source>
</reference>
<evidence type="ECO:0000256" key="6">
    <source>
        <dbReference type="RuleBase" id="RU004914"/>
    </source>
</evidence>
<name>A0A9Q0G078_9ROSI</name>